<dbReference type="Proteomes" id="UP000322245">
    <property type="component" value="Unassembled WGS sequence"/>
</dbReference>
<feature type="compositionally biased region" description="Basic and acidic residues" evidence="1">
    <location>
        <begin position="53"/>
        <end position="65"/>
    </location>
</feature>
<evidence type="ECO:0000256" key="1">
    <source>
        <dbReference type="SAM" id="MobiDB-lite"/>
    </source>
</evidence>
<feature type="compositionally biased region" description="Basic residues" evidence="1">
    <location>
        <begin position="36"/>
        <end position="52"/>
    </location>
</feature>
<reference evidence="2 3" key="1">
    <citation type="submission" date="2017-05" db="EMBL/GenBank/DDBJ databases">
        <title>The Genome Sequence of Tsuchiyaea wingfieldii DSM 27421.</title>
        <authorList>
            <person name="Cuomo C."/>
            <person name="Passer A."/>
            <person name="Billmyre B."/>
            <person name="Heitman J."/>
        </authorList>
    </citation>
    <scope>NUCLEOTIDE SEQUENCE [LARGE SCALE GENOMIC DNA]</scope>
    <source>
        <strain evidence="2 3">DSM 27421</strain>
    </source>
</reference>
<name>A0A5D3AT54_9TREE</name>
<protein>
    <recommendedName>
        <fullName evidence="4">Condensation domain-containing protein</fullName>
    </recommendedName>
</protein>
<proteinExistence type="predicted"/>
<accession>A0A5D3AT54</accession>
<keyword evidence="3" id="KW-1185">Reference proteome</keyword>
<dbReference type="EMBL" id="NIDF01000091">
    <property type="protein sequence ID" value="TYJ53391.1"/>
    <property type="molecule type" value="Genomic_DNA"/>
</dbReference>
<evidence type="ECO:0000313" key="3">
    <source>
        <dbReference type="Proteomes" id="UP000322245"/>
    </source>
</evidence>
<dbReference type="Gene3D" id="3.30.559.10">
    <property type="entry name" value="Chloramphenicol acetyltransferase-like domain"/>
    <property type="match status" value="1"/>
</dbReference>
<gene>
    <name evidence="2" type="ORF">B9479_005991</name>
</gene>
<dbReference type="InterPro" id="IPR023213">
    <property type="entry name" value="CAT-like_dom_sf"/>
</dbReference>
<comment type="caution">
    <text evidence="2">The sequence shown here is derived from an EMBL/GenBank/DDBJ whole genome shotgun (WGS) entry which is preliminary data.</text>
</comment>
<sequence length="561" mass="61919">MQVDEQLYLLGVLDTGSSTNQAAKPRSERNAAQQRHTLKHTLKRTMHSSSPRRKPDGHDEGSNPHIKNKAEQRLILLQPCYNPSIIMSLPDTGSSADVKTIFIPCAPISTPHVPSGTTEIPLGDNSLTAYLTVSAVLAFDGALDESKLVKAISLLSGAWPTLAGRFKSVGEGADTKFSIELTSSPIPFETQTIERDQAFPDKLVVQPTINPYMPPLDPNVRFPNTDNHLFSVRLTTLLPSNKSVLGVQVSHLGIDGTMGRHLVKLLDALYTHGEAALQSTDPDVVIPTFFPGGVGPLPAYDASTDNLPFAVPWKVFPEAINSYIADFMSSSRVALQFTKSELQVLKDQYQLESGVKISTQDAISAWWATLLNKVGVDVKSIVYFLDYRKWCIGHPSFPPNLPTLAAAVSQVSPIDISAASTPGQVAKTIREHISTLRASEKDEALRWLSHASRYMHESMVNDQAVVFGGDEQFMADHDFAVVNSNIRIDWSFSFGFKEHQVSYHSEFTCSRFLRVYRANLDEGEEKGDKVEVYFHVPNAQAEKAREMIQSDREEWAAAQLA</sequence>
<organism evidence="2 3">
    <name type="scientific">Cryptococcus floricola</name>
    <dbReference type="NCBI Taxonomy" id="2591691"/>
    <lineage>
        <taxon>Eukaryota</taxon>
        <taxon>Fungi</taxon>
        <taxon>Dikarya</taxon>
        <taxon>Basidiomycota</taxon>
        <taxon>Agaricomycotina</taxon>
        <taxon>Tremellomycetes</taxon>
        <taxon>Tremellales</taxon>
        <taxon>Cryptococcaceae</taxon>
        <taxon>Cryptococcus</taxon>
    </lineage>
</organism>
<feature type="region of interest" description="Disordered" evidence="1">
    <location>
        <begin position="17"/>
        <end position="65"/>
    </location>
</feature>
<evidence type="ECO:0008006" key="4">
    <source>
        <dbReference type="Google" id="ProtNLM"/>
    </source>
</evidence>
<evidence type="ECO:0000313" key="2">
    <source>
        <dbReference type="EMBL" id="TYJ53391.1"/>
    </source>
</evidence>
<dbReference type="AlphaFoldDB" id="A0A5D3AT54"/>
<dbReference type="SUPFAM" id="SSF52777">
    <property type="entry name" value="CoA-dependent acyltransferases"/>
    <property type="match status" value="1"/>
</dbReference>